<name>A0A2P5B114_TREOI</name>
<evidence type="ECO:0000313" key="2">
    <source>
        <dbReference type="EMBL" id="PON42474.1"/>
    </source>
</evidence>
<dbReference type="EMBL" id="JXTC01000636">
    <property type="protein sequence ID" value="PON42474.1"/>
    <property type="molecule type" value="Genomic_DNA"/>
</dbReference>
<organism evidence="2 3">
    <name type="scientific">Trema orientale</name>
    <name type="common">Charcoal tree</name>
    <name type="synonym">Celtis orientalis</name>
    <dbReference type="NCBI Taxonomy" id="63057"/>
    <lineage>
        <taxon>Eukaryota</taxon>
        <taxon>Viridiplantae</taxon>
        <taxon>Streptophyta</taxon>
        <taxon>Embryophyta</taxon>
        <taxon>Tracheophyta</taxon>
        <taxon>Spermatophyta</taxon>
        <taxon>Magnoliopsida</taxon>
        <taxon>eudicotyledons</taxon>
        <taxon>Gunneridae</taxon>
        <taxon>Pentapetalae</taxon>
        <taxon>rosids</taxon>
        <taxon>fabids</taxon>
        <taxon>Rosales</taxon>
        <taxon>Cannabaceae</taxon>
        <taxon>Trema</taxon>
    </lineage>
</organism>
<keyword evidence="3" id="KW-1185">Reference proteome</keyword>
<dbReference type="InParanoid" id="A0A2P5B114"/>
<proteinExistence type="predicted"/>
<reference evidence="3" key="1">
    <citation type="submission" date="2016-06" db="EMBL/GenBank/DDBJ databases">
        <title>Parallel loss of symbiosis genes in relatives of nitrogen-fixing non-legume Parasponia.</title>
        <authorList>
            <person name="Van Velzen R."/>
            <person name="Holmer R."/>
            <person name="Bu F."/>
            <person name="Rutten L."/>
            <person name="Van Zeijl A."/>
            <person name="Liu W."/>
            <person name="Santuari L."/>
            <person name="Cao Q."/>
            <person name="Sharma T."/>
            <person name="Shen D."/>
            <person name="Roswanjaya Y."/>
            <person name="Wardhani T."/>
            <person name="Kalhor M.S."/>
            <person name="Jansen J."/>
            <person name="Van den Hoogen J."/>
            <person name="Gungor B."/>
            <person name="Hartog M."/>
            <person name="Hontelez J."/>
            <person name="Verver J."/>
            <person name="Yang W.-C."/>
            <person name="Schijlen E."/>
            <person name="Repin R."/>
            <person name="Schilthuizen M."/>
            <person name="Schranz E."/>
            <person name="Heidstra R."/>
            <person name="Miyata K."/>
            <person name="Fedorova E."/>
            <person name="Kohlen W."/>
            <person name="Bisseling T."/>
            <person name="Smit S."/>
            <person name="Geurts R."/>
        </authorList>
    </citation>
    <scope>NUCLEOTIDE SEQUENCE [LARGE SCALE GENOMIC DNA]</scope>
    <source>
        <strain evidence="3">cv. RG33-2</strain>
    </source>
</reference>
<evidence type="ECO:0000256" key="1">
    <source>
        <dbReference type="SAM" id="Phobius"/>
    </source>
</evidence>
<accession>A0A2P5B114</accession>
<dbReference type="AlphaFoldDB" id="A0A2P5B114"/>
<gene>
    <name evidence="2" type="ORF">TorRG33x02_335790</name>
</gene>
<protein>
    <submittedName>
        <fullName evidence="2">Uncharacterized protein</fullName>
    </submittedName>
</protein>
<comment type="caution">
    <text evidence="2">The sequence shown here is derived from an EMBL/GenBank/DDBJ whole genome shotgun (WGS) entry which is preliminary data.</text>
</comment>
<dbReference type="Proteomes" id="UP000237000">
    <property type="component" value="Unassembled WGS sequence"/>
</dbReference>
<keyword evidence="1" id="KW-0472">Membrane</keyword>
<keyword evidence="1" id="KW-0812">Transmembrane</keyword>
<evidence type="ECO:0000313" key="3">
    <source>
        <dbReference type="Proteomes" id="UP000237000"/>
    </source>
</evidence>
<keyword evidence="1" id="KW-1133">Transmembrane helix</keyword>
<sequence length="107" mass="12224">MFNYSLNLSQDWYMVSLSFWANVGICLLRLLILWCRKYLLKKVYVISAHVPMDLGPKKYSQLFALSFRENGKNFNPAASTALGRLWKVAVTSSNSLMCTYGFSLSKP</sequence>
<feature type="transmembrane region" description="Helical" evidence="1">
    <location>
        <begin position="12"/>
        <end position="32"/>
    </location>
</feature>